<feature type="transmembrane region" description="Helical" evidence="5">
    <location>
        <begin position="349"/>
        <end position="371"/>
    </location>
</feature>
<dbReference type="InterPro" id="IPR003663">
    <property type="entry name" value="Sugar/inositol_transpt"/>
</dbReference>
<evidence type="ECO:0000313" key="7">
    <source>
        <dbReference type="Proteomes" id="UP000036681"/>
    </source>
</evidence>
<keyword evidence="7" id="KW-1185">Reference proteome</keyword>
<sequence>MTTIARLSAYSNWLKEYTEYRNVVFTLVSVSFLSVAPLGYHLVVLNVPEKVIQSALNVSMSINFQWSMTDAEISIFWPVVVSSQSVGALLACLLIVPLWNRHGTKTCVMMINNVVLLVGSVVMASAAFFEFALFLIAGRIIAGIYTGLASTLVPLFMRELAPSPIKGALSCCMHIAVCLGVMLAAILSLDFVLGTATLWGLLLAVPAIFGILQMILSVFLPDTPNHLLNRGDHKRAASSIQFYYGIVDERDERVIARYREVVTKMPEQISYRDAIADTETKWSIFVGVVVSAAQVFCGSMATLSYSTSMFTSVSFMSALIEFLPAFGAILSAILTLPALYLVEAYGRRLLFLSTLSACVISDFCFMLFSLLSQQFAVLGPTVWSVLFALSFLLYGVGYNLGVGPVAYFIPGELVMPEAASVALGAAVAVNWFSTLITTMVYYPLNVAIGGWSYLLFAVPSTIFVLFLWRYLPETKELYRKDLELESFFTYGKPDEYGPTVWSVLFALSFLLYGVGYNLGVGPVAYFIPGELVMPEAASVALGAAVAVNWFSTLITTMVYYPLNVAIGGWSYLLFAVPRYLPETKELYRKDLELESFFTYGKPDEYGAFIIRHY</sequence>
<reference evidence="8" key="1">
    <citation type="submission" date="2016-05" db="UniProtKB">
        <authorList>
            <consortium name="WormBaseParasite"/>
        </authorList>
    </citation>
    <scope>IDENTIFICATION</scope>
</reference>
<keyword evidence="3 5" id="KW-1133">Transmembrane helix</keyword>
<dbReference type="PROSITE" id="PS50850">
    <property type="entry name" value="MFS"/>
    <property type="match status" value="1"/>
</dbReference>
<feature type="transmembrane region" description="Helical" evidence="5">
    <location>
        <begin position="383"/>
        <end position="409"/>
    </location>
</feature>
<dbReference type="InterPro" id="IPR005828">
    <property type="entry name" value="MFS_sugar_transport-like"/>
</dbReference>
<dbReference type="Gene3D" id="1.20.1250.20">
    <property type="entry name" value="MFS general substrate transporter like domains"/>
    <property type="match status" value="2"/>
</dbReference>
<keyword evidence="4 5" id="KW-0472">Membrane</keyword>
<organism evidence="7 8">
    <name type="scientific">Ascaris lumbricoides</name>
    <name type="common">Giant roundworm</name>
    <dbReference type="NCBI Taxonomy" id="6252"/>
    <lineage>
        <taxon>Eukaryota</taxon>
        <taxon>Metazoa</taxon>
        <taxon>Ecdysozoa</taxon>
        <taxon>Nematoda</taxon>
        <taxon>Chromadorea</taxon>
        <taxon>Rhabditida</taxon>
        <taxon>Spirurina</taxon>
        <taxon>Ascaridomorpha</taxon>
        <taxon>Ascaridoidea</taxon>
        <taxon>Ascarididae</taxon>
        <taxon>Ascaris</taxon>
    </lineage>
</organism>
<feature type="transmembrane region" description="Helical" evidence="5">
    <location>
        <begin position="111"/>
        <end position="129"/>
    </location>
</feature>
<dbReference type="AlphaFoldDB" id="A0A0M3IDN5"/>
<dbReference type="InterPro" id="IPR020846">
    <property type="entry name" value="MFS_dom"/>
</dbReference>
<dbReference type="InterPro" id="IPR005829">
    <property type="entry name" value="Sugar_transporter_CS"/>
</dbReference>
<accession>A0A0M3IDN5</accession>
<protein>
    <submittedName>
        <fullName evidence="8">MFS domain-containing protein</fullName>
    </submittedName>
</protein>
<feature type="transmembrane region" description="Helical" evidence="5">
    <location>
        <begin position="500"/>
        <end position="527"/>
    </location>
</feature>
<keyword evidence="2 5" id="KW-0812">Transmembrane</keyword>
<dbReference type="PROSITE" id="PS00216">
    <property type="entry name" value="SUGAR_TRANSPORT_1"/>
    <property type="match status" value="1"/>
</dbReference>
<evidence type="ECO:0000256" key="3">
    <source>
        <dbReference type="ARBA" id="ARBA00022989"/>
    </source>
</evidence>
<dbReference type="Pfam" id="PF00083">
    <property type="entry name" value="Sugar_tr"/>
    <property type="match status" value="2"/>
</dbReference>
<feature type="transmembrane region" description="Helical" evidence="5">
    <location>
        <begin position="322"/>
        <end position="342"/>
    </location>
</feature>
<feature type="transmembrane region" description="Helical" evidence="5">
    <location>
        <begin position="421"/>
        <end position="444"/>
    </location>
</feature>
<dbReference type="GO" id="GO:0015149">
    <property type="term" value="F:hexose transmembrane transporter activity"/>
    <property type="evidence" value="ECO:0007669"/>
    <property type="project" value="TreeGrafter"/>
</dbReference>
<dbReference type="SUPFAM" id="SSF103473">
    <property type="entry name" value="MFS general substrate transporter"/>
    <property type="match status" value="1"/>
</dbReference>
<evidence type="ECO:0000256" key="5">
    <source>
        <dbReference type="SAM" id="Phobius"/>
    </source>
</evidence>
<dbReference type="InterPro" id="IPR036259">
    <property type="entry name" value="MFS_trans_sf"/>
</dbReference>
<feature type="transmembrane region" description="Helical" evidence="5">
    <location>
        <begin position="135"/>
        <end position="156"/>
    </location>
</feature>
<dbReference type="PROSITE" id="PS00217">
    <property type="entry name" value="SUGAR_TRANSPORT_2"/>
    <property type="match status" value="1"/>
</dbReference>
<dbReference type="WBParaSite" id="ALUE_0001614701-mRNA-1">
    <property type="protein sequence ID" value="ALUE_0001614701-mRNA-1"/>
    <property type="gene ID" value="ALUE_0001614701"/>
</dbReference>
<evidence type="ECO:0000256" key="2">
    <source>
        <dbReference type="ARBA" id="ARBA00022692"/>
    </source>
</evidence>
<evidence type="ECO:0000256" key="4">
    <source>
        <dbReference type="ARBA" id="ARBA00023136"/>
    </source>
</evidence>
<evidence type="ECO:0000256" key="1">
    <source>
        <dbReference type="ARBA" id="ARBA00004141"/>
    </source>
</evidence>
<dbReference type="PANTHER" id="PTHR23503">
    <property type="entry name" value="SOLUTE CARRIER FAMILY 2"/>
    <property type="match status" value="1"/>
</dbReference>
<evidence type="ECO:0000259" key="6">
    <source>
        <dbReference type="PROSITE" id="PS50850"/>
    </source>
</evidence>
<feature type="transmembrane region" description="Helical" evidence="5">
    <location>
        <begin position="20"/>
        <end position="40"/>
    </location>
</feature>
<dbReference type="InterPro" id="IPR045263">
    <property type="entry name" value="GLUT"/>
</dbReference>
<feature type="domain" description="Major facilitator superfamily (MFS) profile" evidence="6">
    <location>
        <begin position="27"/>
        <end position="475"/>
    </location>
</feature>
<dbReference type="PRINTS" id="PR00171">
    <property type="entry name" value="SUGRTRNSPORT"/>
</dbReference>
<feature type="transmembrane region" description="Helical" evidence="5">
    <location>
        <begin position="168"/>
        <end position="192"/>
    </location>
</feature>
<dbReference type="Proteomes" id="UP000036681">
    <property type="component" value="Unplaced"/>
</dbReference>
<dbReference type="GO" id="GO:0016020">
    <property type="term" value="C:membrane"/>
    <property type="evidence" value="ECO:0007669"/>
    <property type="project" value="UniProtKB-SubCell"/>
</dbReference>
<feature type="transmembrane region" description="Helical" evidence="5">
    <location>
        <begin position="198"/>
        <end position="220"/>
    </location>
</feature>
<name>A0A0M3IDN5_ASCLU</name>
<feature type="transmembrane region" description="Helical" evidence="5">
    <location>
        <begin position="282"/>
        <end position="302"/>
    </location>
</feature>
<comment type="subcellular location">
    <subcellularLocation>
        <location evidence="1">Membrane</location>
        <topology evidence="1">Multi-pass membrane protein</topology>
    </subcellularLocation>
</comment>
<feature type="transmembrane region" description="Helical" evidence="5">
    <location>
        <begin position="539"/>
        <end position="562"/>
    </location>
</feature>
<feature type="transmembrane region" description="Helical" evidence="5">
    <location>
        <begin position="450"/>
        <end position="471"/>
    </location>
</feature>
<proteinExistence type="predicted"/>
<evidence type="ECO:0000313" key="8">
    <source>
        <dbReference type="WBParaSite" id="ALUE_0001614701-mRNA-1"/>
    </source>
</evidence>
<feature type="transmembrane region" description="Helical" evidence="5">
    <location>
        <begin position="75"/>
        <end position="99"/>
    </location>
</feature>
<dbReference type="PANTHER" id="PTHR23503:SF50">
    <property type="entry name" value="MAJOR FACILITATOR SUPERFAMILY (MFS) PROFILE DOMAIN-CONTAINING PROTEIN"/>
    <property type="match status" value="1"/>
</dbReference>